<dbReference type="GO" id="GO:0005509">
    <property type="term" value="F:calcium ion binding"/>
    <property type="evidence" value="ECO:0007669"/>
    <property type="project" value="InterPro"/>
</dbReference>
<dbReference type="GO" id="GO:0016020">
    <property type="term" value="C:membrane"/>
    <property type="evidence" value="ECO:0007669"/>
    <property type="project" value="InterPro"/>
</dbReference>
<feature type="region of interest" description="Disordered" evidence="1">
    <location>
        <begin position="499"/>
        <end position="575"/>
    </location>
</feature>
<accession>A0A9P7FCG7</accession>
<feature type="region of interest" description="Disordered" evidence="1">
    <location>
        <begin position="1"/>
        <end position="23"/>
    </location>
</feature>
<feature type="compositionally biased region" description="Low complexity" evidence="1">
    <location>
        <begin position="120"/>
        <end position="140"/>
    </location>
</feature>
<feature type="compositionally biased region" description="Polar residues" evidence="1">
    <location>
        <begin position="553"/>
        <end position="575"/>
    </location>
</feature>
<feature type="region of interest" description="Disordered" evidence="1">
    <location>
        <begin position="797"/>
        <end position="841"/>
    </location>
</feature>
<sequence>MSPHDTRDPNVQMDTSCLQSPSNTLSLGYPALVPQRPEDPLIQNTMSHTPRDAISIFQRRGDPNALQLSLADTSPSTGVHSMDVLDTPSSSRAPAPGFISNFPCRNFSYGSMSRMDSHISLHSPQSPTSGSSGPSSAVHGVSSAYTMNTSSIMVNGQSMIQSVHAGALDSSGSPGALGSSASELAFPPLSNGSSKPTQDPGFIFPPPDVPDLFTGRDSSPETPGDSHLLVVGDILKTIAHTAQSASTACSRGQGLEANVRIDELKKTITLVSELIAATKIADTPVISRHPSPRRFSLLGANSNVSPSTHSAVSLTQEQLASGMHFSSAADLGTMDGQSNGDLADMSRKRCASSMAGDPPPPSSTEFISTSPLSTTIPHSTHFPPPPTVRTSWSDSATTLPHRSHQHSLSGSSLNAGINFHSIPSNGSSLGPLPFSTTGAFPSSSSQPRSLTNAGSGITPPIGRVSRSGSFTTNNVNPLAFGISEVTPSNALDFLNSAPTAQSFGSHSPTSSLEGEHDESDVSHSPPESSGLRTISHHSSSSRTVTGHDVRSGSLVTRQSTENLSPTSTQGHSNEVPQEYRAEVDRIFFEFLNSICSNLDATDAKGEPIHQTLMAKKMQRLDESPDFRPFKFRIQAFTNAFLEEVGNLWRHEIRNYLWNQPYISRFNEDGKKTKSKGNHIWNIDAKKSPHDGTWTFRPFHRKVAGSPPGVAYVGLRWSWAPRIWDPQASRSNLIVTYTSPSLPSWLFWEDDVLSGTPPPDAESRDITVVARYVQDGQEELLTQTFHLNIVPVSNLDTSFSASRRGSMNGEMHKPRRVTSESSVPQASPRSVPLRSQPSSGLVSPVATRDAQVIQVLTSAAQRVAQEAQSQIISSATPGEPGPELQALAKQQHVLTITAQAFDQEVTGQQRSEIGPQATTVLAAAAQQVVFQAARQVVADRSAAVANQISAGFTPPPDAATQVTVNEVSVATQSAVAQAVEITGPLSNEVDVLMTASSLLQQQIRAPVSPFSAMLDSAQRSMPMNSLHSHSAGTLPPAASYPATMTTQSSVGVVHYPSAMSSGSLSDFGRLS</sequence>
<feature type="compositionally biased region" description="Low complexity" evidence="1">
    <location>
        <begin position="170"/>
        <end position="185"/>
    </location>
</feature>
<dbReference type="OrthoDB" id="5593376at2759"/>
<dbReference type="InterPro" id="IPR015919">
    <property type="entry name" value="Cadherin-like_sf"/>
</dbReference>
<feature type="region of interest" description="Disordered" evidence="1">
    <location>
        <begin position="433"/>
        <end position="469"/>
    </location>
</feature>
<feature type="region of interest" description="Disordered" evidence="1">
    <location>
        <begin position="170"/>
        <end position="226"/>
    </location>
</feature>
<reference evidence="2" key="1">
    <citation type="journal article" date="2020" name="New Phytol.">
        <title>Comparative genomics reveals dynamic genome evolution in host specialist ectomycorrhizal fungi.</title>
        <authorList>
            <person name="Lofgren L.A."/>
            <person name="Nguyen N.H."/>
            <person name="Vilgalys R."/>
            <person name="Ruytinx J."/>
            <person name="Liao H.L."/>
            <person name="Branco S."/>
            <person name="Kuo A."/>
            <person name="LaButti K."/>
            <person name="Lipzen A."/>
            <person name="Andreopoulos W."/>
            <person name="Pangilinan J."/>
            <person name="Riley R."/>
            <person name="Hundley H."/>
            <person name="Na H."/>
            <person name="Barry K."/>
            <person name="Grigoriev I.V."/>
            <person name="Stajich J.E."/>
            <person name="Kennedy P.G."/>
        </authorList>
    </citation>
    <scope>NUCLEOTIDE SEQUENCE</scope>
    <source>
        <strain evidence="2">FC423</strain>
    </source>
</reference>
<evidence type="ECO:0000313" key="2">
    <source>
        <dbReference type="EMBL" id="KAG2111675.1"/>
    </source>
</evidence>
<feature type="region of interest" description="Disordered" evidence="1">
    <location>
        <begin position="376"/>
        <end position="411"/>
    </location>
</feature>
<keyword evidence="3" id="KW-1185">Reference proteome</keyword>
<feature type="compositionally biased region" description="Polar residues" evidence="1">
    <location>
        <begin position="818"/>
        <end position="840"/>
    </location>
</feature>
<gene>
    <name evidence="2" type="ORF">F5147DRAFT_573426</name>
</gene>
<evidence type="ECO:0000256" key="1">
    <source>
        <dbReference type="SAM" id="MobiDB-lite"/>
    </source>
</evidence>
<protein>
    <submittedName>
        <fullName evidence="2">Uncharacterized protein</fullName>
    </submittedName>
</protein>
<dbReference type="EMBL" id="JABBWM010000017">
    <property type="protein sequence ID" value="KAG2111675.1"/>
    <property type="molecule type" value="Genomic_DNA"/>
</dbReference>
<dbReference type="GeneID" id="64693416"/>
<dbReference type="AlphaFoldDB" id="A0A9P7FCG7"/>
<comment type="caution">
    <text evidence="2">The sequence shown here is derived from an EMBL/GenBank/DDBJ whole genome shotgun (WGS) entry which is preliminary data.</text>
</comment>
<dbReference type="Proteomes" id="UP000823399">
    <property type="component" value="Unassembled WGS sequence"/>
</dbReference>
<feature type="compositionally biased region" description="Polar residues" evidence="1">
    <location>
        <begin position="499"/>
        <end position="512"/>
    </location>
</feature>
<dbReference type="SUPFAM" id="SSF49313">
    <property type="entry name" value="Cadherin-like"/>
    <property type="match status" value="1"/>
</dbReference>
<proteinExistence type="predicted"/>
<feature type="compositionally biased region" description="Polar residues" evidence="1">
    <location>
        <begin position="388"/>
        <end position="411"/>
    </location>
</feature>
<evidence type="ECO:0000313" key="3">
    <source>
        <dbReference type="Proteomes" id="UP000823399"/>
    </source>
</evidence>
<feature type="compositionally biased region" description="Polar residues" evidence="1">
    <location>
        <begin position="433"/>
        <end position="455"/>
    </location>
</feature>
<organism evidence="2 3">
    <name type="scientific">Suillus discolor</name>
    <dbReference type="NCBI Taxonomy" id="1912936"/>
    <lineage>
        <taxon>Eukaryota</taxon>
        <taxon>Fungi</taxon>
        <taxon>Dikarya</taxon>
        <taxon>Basidiomycota</taxon>
        <taxon>Agaricomycotina</taxon>
        <taxon>Agaricomycetes</taxon>
        <taxon>Agaricomycetidae</taxon>
        <taxon>Boletales</taxon>
        <taxon>Suillineae</taxon>
        <taxon>Suillaceae</taxon>
        <taxon>Suillus</taxon>
    </lineage>
</organism>
<dbReference type="RefSeq" id="XP_041294894.1">
    <property type="nucleotide sequence ID" value="XM_041431157.1"/>
</dbReference>
<feature type="region of interest" description="Disordered" evidence="1">
    <location>
        <begin position="118"/>
        <end position="140"/>
    </location>
</feature>
<feature type="compositionally biased region" description="Polar residues" evidence="1">
    <location>
        <begin position="12"/>
        <end position="23"/>
    </location>
</feature>
<name>A0A9P7FCG7_9AGAM</name>